<gene>
    <name evidence="2" type="ORF">GCM10010833_08210</name>
</gene>
<evidence type="ECO:0000313" key="2">
    <source>
        <dbReference type="EMBL" id="GGB55863.1"/>
    </source>
</evidence>
<proteinExistence type="predicted"/>
<dbReference type="Proteomes" id="UP000614261">
    <property type="component" value="Unassembled WGS sequence"/>
</dbReference>
<evidence type="ECO:0000313" key="3">
    <source>
        <dbReference type="Proteomes" id="UP000614261"/>
    </source>
</evidence>
<organism evidence="2 3">
    <name type="scientific">Blastomonas aquatica</name>
    <dbReference type="NCBI Taxonomy" id="1510276"/>
    <lineage>
        <taxon>Bacteria</taxon>
        <taxon>Pseudomonadati</taxon>
        <taxon>Pseudomonadota</taxon>
        <taxon>Alphaproteobacteria</taxon>
        <taxon>Sphingomonadales</taxon>
        <taxon>Sphingomonadaceae</taxon>
        <taxon>Blastomonas</taxon>
    </lineage>
</organism>
<name>A0ABQ1J1T1_9SPHN</name>
<keyword evidence="3" id="KW-1185">Reference proteome</keyword>
<feature type="region of interest" description="Disordered" evidence="1">
    <location>
        <begin position="19"/>
        <end position="52"/>
    </location>
</feature>
<reference evidence="3" key="1">
    <citation type="journal article" date="2019" name="Int. J. Syst. Evol. Microbiol.">
        <title>The Global Catalogue of Microorganisms (GCM) 10K type strain sequencing project: providing services to taxonomists for standard genome sequencing and annotation.</title>
        <authorList>
            <consortium name="The Broad Institute Genomics Platform"/>
            <consortium name="The Broad Institute Genome Sequencing Center for Infectious Disease"/>
            <person name="Wu L."/>
            <person name="Ma J."/>
        </authorList>
    </citation>
    <scope>NUCLEOTIDE SEQUENCE [LARGE SCALE GENOMIC DNA]</scope>
    <source>
        <strain evidence="3">CGMCC 1.12851</strain>
    </source>
</reference>
<accession>A0ABQ1J1T1</accession>
<feature type="compositionally biased region" description="Basic and acidic residues" evidence="1">
    <location>
        <begin position="27"/>
        <end position="43"/>
    </location>
</feature>
<comment type="caution">
    <text evidence="2">The sequence shown here is derived from an EMBL/GenBank/DDBJ whole genome shotgun (WGS) entry which is preliminary data.</text>
</comment>
<sequence length="80" mass="8532">MLLSGGCRKQKLGVAIPPKWSAWSTADEDRPGDTDDTGGRHGSEIPPVETVSSRIEEKQFVCRNAAAALPDRHGTTDSVA</sequence>
<protein>
    <submittedName>
        <fullName evidence="2">Uncharacterized protein</fullName>
    </submittedName>
</protein>
<dbReference type="EMBL" id="BMGD01000002">
    <property type="protein sequence ID" value="GGB55863.1"/>
    <property type="molecule type" value="Genomic_DNA"/>
</dbReference>
<evidence type="ECO:0000256" key="1">
    <source>
        <dbReference type="SAM" id="MobiDB-lite"/>
    </source>
</evidence>